<dbReference type="Pfam" id="PF00512">
    <property type="entry name" value="HisKA"/>
    <property type="match status" value="1"/>
</dbReference>
<dbReference type="Pfam" id="PF02518">
    <property type="entry name" value="HATPase_c"/>
    <property type="match status" value="1"/>
</dbReference>
<comment type="caution">
    <text evidence="10">The sequence shown here is derived from an EMBL/GenBank/DDBJ whole genome shotgun (WGS) entry which is preliminary data.</text>
</comment>
<dbReference type="Proteomes" id="UP000260665">
    <property type="component" value="Unassembled WGS sequence"/>
</dbReference>
<dbReference type="RefSeq" id="WP_117180349.1">
    <property type="nucleotide sequence ID" value="NZ_QFZK01000033.1"/>
</dbReference>
<keyword evidence="8" id="KW-0902">Two-component regulatory system</keyword>
<dbReference type="EC" id="2.7.13.3" evidence="2"/>
<dbReference type="GO" id="GO:0000155">
    <property type="term" value="F:phosphorelay sensor kinase activity"/>
    <property type="evidence" value="ECO:0007669"/>
    <property type="project" value="InterPro"/>
</dbReference>
<reference evidence="10 11" key="1">
    <citation type="submission" date="2018-05" db="EMBL/GenBank/DDBJ databases">
        <title>Rhodoferax soyangensis sp.nov., isolated from an oligotrophic freshwater lake.</title>
        <authorList>
            <person name="Park M."/>
        </authorList>
    </citation>
    <scope>NUCLEOTIDE SEQUENCE [LARGE SCALE GENOMIC DNA]</scope>
    <source>
        <strain evidence="10 11">IMCC26218</strain>
    </source>
</reference>
<dbReference type="PROSITE" id="PS50109">
    <property type="entry name" value="HIS_KIN"/>
    <property type="match status" value="1"/>
</dbReference>
<evidence type="ECO:0000256" key="2">
    <source>
        <dbReference type="ARBA" id="ARBA00012438"/>
    </source>
</evidence>
<dbReference type="SMART" id="SM00387">
    <property type="entry name" value="HATPase_c"/>
    <property type="match status" value="1"/>
</dbReference>
<evidence type="ECO:0000256" key="7">
    <source>
        <dbReference type="ARBA" id="ARBA00022840"/>
    </source>
</evidence>
<sequence length="493" mass="53144">MRSGLFRPRWWMLAWLLLALAGAVLLVRAELGQQREVFDTNARIFHRLLSQRVVQHDAILATLALLSTADDGRQPEQRLASVYPQIVALQRRSSQARWPTAALDALDADSRLLGRAVLVDTDLAAGRYRILLGAQPSSYLLTIDVPSMVPRAEWPTAPGAAAMRLTLQHGGQSAVLQAGSLAQASPWGWDFSASKVLAAESQPLDLLAQRHVGWDELPWGRVGLWLALLALLAQASSLWLRQREERNRAQELLRLGAVARLNTLGELAAGMAHELNQPLTAVLANTQAASRLLAEDEPELDTVRQAMEQAVGQARRASAVLGRMRSLVEQPGLGAALQPLVLQDAVRRALHLLEPELQRRQVRPLLKAPGAALLVQAEPVALDQIIHNLLMNALQALERSSAGERRLTLSLAQDGTRASLSVQDNGPGLSADVLAHLFEPFFTTREGGLGLGLPLCETLAGAMAGSITARNATPAGAEFVLSLPLATPTPATP</sequence>
<dbReference type="InterPro" id="IPR036890">
    <property type="entry name" value="HATPase_C_sf"/>
</dbReference>
<protein>
    <recommendedName>
        <fullName evidence="2">histidine kinase</fullName>
        <ecNumber evidence="2">2.7.13.3</ecNumber>
    </recommendedName>
</protein>
<evidence type="ECO:0000256" key="6">
    <source>
        <dbReference type="ARBA" id="ARBA00022777"/>
    </source>
</evidence>
<evidence type="ECO:0000256" key="3">
    <source>
        <dbReference type="ARBA" id="ARBA00022553"/>
    </source>
</evidence>
<dbReference type="SMART" id="SM00388">
    <property type="entry name" value="HisKA"/>
    <property type="match status" value="1"/>
</dbReference>
<dbReference type="InterPro" id="IPR036097">
    <property type="entry name" value="HisK_dim/P_sf"/>
</dbReference>
<dbReference type="InterPro" id="IPR005467">
    <property type="entry name" value="His_kinase_dom"/>
</dbReference>
<dbReference type="PANTHER" id="PTHR43065:SF46">
    <property type="entry name" value="C4-DICARBOXYLATE TRANSPORT SENSOR PROTEIN DCTB"/>
    <property type="match status" value="1"/>
</dbReference>
<dbReference type="Gene3D" id="3.30.565.10">
    <property type="entry name" value="Histidine kinase-like ATPase, C-terminal domain"/>
    <property type="match status" value="1"/>
</dbReference>
<evidence type="ECO:0000259" key="9">
    <source>
        <dbReference type="PROSITE" id="PS50109"/>
    </source>
</evidence>
<dbReference type="CDD" id="cd00082">
    <property type="entry name" value="HisKA"/>
    <property type="match status" value="1"/>
</dbReference>
<proteinExistence type="predicted"/>
<keyword evidence="3" id="KW-0597">Phosphoprotein</keyword>
<evidence type="ECO:0000256" key="1">
    <source>
        <dbReference type="ARBA" id="ARBA00000085"/>
    </source>
</evidence>
<dbReference type="SUPFAM" id="SSF55874">
    <property type="entry name" value="ATPase domain of HSP90 chaperone/DNA topoisomerase II/histidine kinase"/>
    <property type="match status" value="1"/>
</dbReference>
<dbReference type="Gene3D" id="1.10.287.130">
    <property type="match status" value="1"/>
</dbReference>
<dbReference type="EMBL" id="QFZK01000033">
    <property type="protein sequence ID" value="RFO94716.1"/>
    <property type="molecule type" value="Genomic_DNA"/>
</dbReference>
<keyword evidence="4" id="KW-0808">Transferase</keyword>
<dbReference type="InterPro" id="IPR003594">
    <property type="entry name" value="HATPase_dom"/>
</dbReference>
<dbReference type="PRINTS" id="PR00344">
    <property type="entry name" value="BCTRLSENSOR"/>
</dbReference>
<evidence type="ECO:0000256" key="5">
    <source>
        <dbReference type="ARBA" id="ARBA00022741"/>
    </source>
</evidence>
<dbReference type="SUPFAM" id="SSF47384">
    <property type="entry name" value="Homodimeric domain of signal transducing histidine kinase"/>
    <property type="match status" value="1"/>
</dbReference>
<dbReference type="OrthoDB" id="8559580at2"/>
<dbReference type="AlphaFoldDB" id="A0A3E1R5T5"/>
<keyword evidence="7" id="KW-0067">ATP-binding</keyword>
<dbReference type="InterPro" id="IPR004358">
    <property type="entry name" value="Sig_transdc_His_kin-like_C"/>
</dbReference>
<evidence type="ECO:0000313" key="10">
    <source>
        <dbReference type="EMBL" id="RFO94716.1"/>
    </source>
</evidence>
<dbReference type="InterPro" id="IPR003661">
    <property type="entry name" value="HisK_dim/P_dom"/>
</dbReference>
<evidence type="ECO:0000256" key="8">
    <source>
        <dbReference type="ARBA" id="ARBA00023012"/>
    </source>
</evidence>
<keyword evidence="11" id="KW-1185">Reference proteome</keyword>
<dbReference type="PANTHER" id="PTHR43065">
    <property type="entry name" value="SENSOR HISTIDINE KINASE"/>
    <property type="match status" value="1"/>
</dbReference>
<dbReference type="GO" id="GO:0005524">
    <property type="term" value="F:ATP binding"/>
    <property type="evidence" value="ECO:0007669"/>
    <property type="project" value="UniProtKB-KW"/>
</dbReference>
<evidence type="ECO:0000256" key="4">
    <source>
        <dbReference type="ARBA" id="ARBA00022679"/>
    </source>
</evidence>
<keyword evidence="5" id="KW-0547">Nucleotide-binding</keyword>
<feature type="domain" description="Histidine kinase" evidence="9">
    <location>
        <begin position="270"/>
        <end position="487"/>
    </location>
</feature>
<name>A0A3E1R5T5_9BURK</name>
<gene>
    <name evidence="10" type="ORF">DIC66_22095</name>
</gene>
<accession>A0A3E1R5T5</accession>
<keyword evidence="6 10" id="KW-0418">Kinase</keyword>
<evidence type="ECO:0000313" key="11">
    <source>
        <dbReference type="Proteomes" id="UP000260665"/>
    </source>
</evidence>
<organism evidence="10 11">
    <name type="scientific">Rhodoferax lacus</name>
    <dbReference type="NCBI Taxonomy" id="2184758"/>
    <lineage>
        <taxon>Bacteria</taxon>
        <taxon>Pseudomonadati</taxon>
        <taxon>Pseudomonadota</taxon>
        <taxon>Betaproteobacteria</taxon>
        <taxon>Burkholderiales</taxon>
        <taxon>Comamonadaceae</taxon>
        <taxon>Rhodoferax</taxon>
    </lineage>
</organism>
<comment type="catalytic activity">
    <reaction evidence="1">
        <text>ATP + protein L-histidine = ADP + protein N-phospho-L-histidine.</text>
        <dbReference type="EC" id="2.7.13.3"/>
    </reaction>
</comment>